<dbReference type="Proteomes" id="UP001611383">
    <property type="component" value="Chromosome"/>
</dbReference>
<feature type="domain" description="HTH araC/xylS-type" evidence="5">
    <location>
        <begin position="205"/>
        <end position="303"/>
    </location>
</feature>
<protein>
    <submittedName>
        <fullName evidence="6">AraC family transcriptional regulator</fullName>
    </submittedName>
</protein>
<dbReference type="Pfam" id="PF12852">
    <property type="entry name" value="Cupin_6"/>
    <property type="match status" value="1"/>
</dbReference>
<dbReference type="SMART" id="SM00342">
    <property type="entry name" value="HTH_ARAC"/>
    <property type="match status" value="1"/>
</dbReference>
<dbReference type="PANTHER" id="PTHR46796:SF7">
    <property type="entry name" value="ARAC FAMILY TRANSCRIPTIONAL REGULATOR"/>
    <property type="match status" value="1"/>
</dbReference>
<name>A0ABY9X7U7_9BACT</name>
<sequence length="327" mass="36175">MDVLADSLRSLQLKTEVYGRLELSAPWGLKLDLGHPGFFHAISRGGCWLEIEHKRIPLAAGDWVFILGGTPHVLRDSPKTRPYPLPEIYAAHGGQCGGILRYGGDGTPTTLISFSFGFKGTWLNPVLAGLPRVLHVKGDGVVSSRWVESTVQLVAAEMEAGRPGHEIVATRLADVLFIHALRTYVETLPPEMGGWLRALEHPQLGPVLQQLHERPQHPWTVDAMARIARMSRSMFAARFQGVIGESPLSYLTRWRMHTAMQRMAESDESLTAIAEAVGYETDSAFGKVFKRHVGQTPGAYRRQLRQSRESRRGTAVRGSPSSRQSLA</sequence>
<dbReference type="Pfam" id="PF12833">
    <property type="entry name" value="HTH_18"/>
    <property type="match status" value="1"/>
</dbReference>
<keyword evidence="2" id="KW-0238">DNA-binding</keyword>
<keyword evidence="1" id="KW-0805">Transcription regulation</keyword>
<dbReference type="InterPro" id="IPR018060">
    <property type="entry name" value="HTH_AraC"/>
</dbReference>
<dbReference type="InterPro" id="IPR050204">
    <property type="entry name" value="AraC_XylS_family_regulators"/>
</dbReference>
<feature type="region of interest" description="Disordered" evidence="4">
    <location>
        <begin position="296"/>
        <end position="327"/>
    </location>
</feature>
<dbReference type="RefSeq" id="WP_395811733.1">
    <property type="nucleotide sequence ID" value="NZ_CP043494.1"/>
</dbReference>
<dbReference type="InterPro" id="IPR009057">
    <property type="entry name" value="Homeodomain-like_sf"/>
</dbReference>
<keyword evidence="7" id="KW-1185">Reference proteome</keyword>
<evidence type="ECO:0000256" key="1">
    <source>
        <dbReference type="ARBA" id="ARBA00023015"/>
    </source>
</evidence>
<dbReference type="InterPro" id="IPR032783">
    <property type="entry name" value="AraC_lig"/>
</dbReference>
<gene>
    <name evidence="6" type="ORF">F0U60_50595</name>
</gene>
<dbReference type="PRINTS" id="PR00032">
    <property type="entry name" value="HTHARAC"/>
</dbReference>
<dbReference type="EMBL" id="CP043494">
    <property type="protein sequence ID" value="WNG51471.1"/>
    <property type="molecule type" value="Genomic_DNA"/>
</dbReference>
<evidence type="ECO:0000256" key="2">
    <source>
        <dbReference type="ARBA" id="ARBA00023125"/>
    </source>
</evidence>
<dbReference type="InterPro" id="IPR020449">
    <property type="entry name" value="Tscrpt_reg_AraC-type_HTH"/>
</dbReference>
<dbReference type="PANTHER" id="PTHR46796">
    <property type="entry name" value="HTH-TYPE TRANSCRIPTIONAL ACTIVATOR RHAS-RELATED"/>
    <property type="match status" value="1"/>
</dbReference>
<dbReference type="PROSITE" id="PS01124">
    <property type="entry name" value="HTH_ARAC_FAMILY_2"/>
    <property type="match status" value="1"/>
</dbReference>
<dbReference type="Gene3D" id="1.10.10.60">
    <property type="entry name" value="Homeodomain-like"/>
    <property type="match status" value="2"/>
</dbReference>
<evidence type="ECO:0000256" key="3">
    <source>
        <dbReference type="ARBA" id="ARBA00023163"/>
    </source>
</evidence>
<reference evidence="6 7" key="1">
    <citation type="submission" date="2019-08" db="EMBL/GenBank/DDBJ databases">
        <title>Archangium and Cystobacter genomes.</title>
        <authorList>
            <person name="Chen I.-C.K."/>
            <person name="Wielgoss S."/>
        </authorList>
    </citation>
    <scope>NUCLEOTIDE SEQUENCE [LARGE SCALE GENOMIC DNA]</scope>
    <source>
        <strain evidence="6 7">Cbm 6</strain>
    </source>
</reference>
<evidence type="ECO:0000313" key="7">
    <source>
        <dbReference type="Proteomes" id="UP001611383"/>
    </source>
</evidence>
<evidence type="ECO:0000259" key="5">
    <source>
        <dbReference type="PROSITE" id="PS01124"/>
    </source>
</evidence>
<evidence type="ECO:0000256" key="4">
    <source>
        <dbReference type="SAM" id="MobiDB-lite"/>
    </source>
</evidence>
<accession>A0ABY9X7U7</accession>
<organism evidence="6 7">
    <name type="scientific">Archangium minus</name>
    <dbReference type="NCBI Taxonomy" id="83450"/>
    <lineage>
        <taxon>Bacteria</taxon>
        <taxon>Pseudomonadati</taxon>
        <taxon>Myxococcota</taxon>
        <taxon>Myxococcia</taxon>
        <taxon>Myxococcales</taxon>
        <taxon>Cystobacterineae</taxon>
        <taxon>Archangiaceae</taxon>
        <taxon>Archangium</taxon>
    </lineage>
</organism>
<evidence type="ECO:0000313" key="6">
    <source>
        <dbReference type="EMBL" id="WNG51471.1"/>
    </source>
</evidence>
<dbReference type="SUPFAM" id="SSF46689">
    <property type="entry name" value="Homeodomain-like"/>
    <property type="match status" value="2"/>
</dbReference>
<dbReference type="PROSITE" id="PS00041">
    <property type="entry name" value="HTH_ARAC_FAMILY_1"/>
    <property type="match status" value="1"/>
</dbReference>
<proteinExistence type="predicted"/>
<dbReference type="InterPro" id="IPR018062">
    <property type="entry name" value="HTH_AraC-typ_CS"/>
</dbReference>
<keyword evidence="3" id="KW-0804">Transcription</keyword>